<name>A0A3Q8XUN1_9HYPH</name>
<dbReference type="InterPro" id="IPR036249">
    <property type="entry name" value="Thioredoxin-like_sf"/>
</dbReference>
<dbReference type="KEGG" id="abaw:D5400_21150"/>
<organism evidence="4 5">
    <name type="scientific">Georhizobium profundi</name>
    <dbReference type="NCBI Taxonomy" id="2341112"/>
    <lineage>
        <taxon>Bacteria</taxon>
        <taxon>Pseudomonadati</taxon>
        <taxon>Pseudomonadota</taxon>
        <taxon>Alphaproteobacteria</taxon>
        <taxon>Hyphomicrobiales</taxon>
        <taxon>Rhizobiaceae</taxon>
        <taxon>Georhizobium</taxon>
    </lineage>
</organism>
<dbReference type="Proteomes" id="UP000268192">
    <property type="component" value="Chromosome"/>
</dbReference>
<keyword evidence="4" id="KW-0413">Isomerase</keyword>
<proteinExistence type="inferred from homology"/>
<dbReference type="RefSeq" id="WP_126013693.1">
    <property type="nucleotide sequence ID" value="NZ_CP032509.1"/>
</dbReference>
<dbReference type="Gene3D" id="1.20.1050.10">
    <property type="match status" value="1"/>
</dbReference>
<dbReference type="GO" id="GO:0005737">
    <property type="term" value="C:cytoplasm"/>
    <property type="evidence" value="ECO:0007669"/>
    <property type="project" value="InterPro"/>
</dbReference>
<dbReference type="FunFam" id="1.20.1050.10:FF:000010">
    <property type="entry name" value="Maleylacetoacetate isomerase isoform 1"/>
    <property type="match status" value="1"/>
</dbReference>
<dbReference type="InterPro" id="IPR034333">
    <property type="entry name" value="GST_Zeta_N"/>
</dbReference>
<dbReference type="PANTHER" id="PTHR42673">
    <property type="entry name" value="MALEYLACETOACETATE ISOMERASE"/>
    <property type="match status" value="1"/>
</dbReference>
<dbReference type="CDD" id="cd03042">
    <property type="entry name" value="GST_N_Zeta"/>
    <property type="match status" value="1"/>
</dbReference>
<dbReference type="PANTHER" id="PTHR42673:SF4">
    <property type="entry name" value="MALEYLACETOACETATE ISOMERASE"/>
    <property type="match status" value="1"/>
</dbReference>
<evidence type="ECO:0000313" key="4">
    <source>
        <dbReference type="EMBL" id="AZN73986.1"/>
    </source>
</evidence>
<reference evidence="4 5" key="1">
    <citation type="submission" date="2018-09" db="EMBL/GenBank/DDBJ databases">
        <title>Marinorhizobium profundi gen. nov., sp. nov., isolated from a deep-sea sediment sample from the New Britain Trench and proposal of Marinorhizobiaceae fam. nov. in the order Rhizobiales of the class Alphaproteobacteria.</title>
        <authorList>
            <person name="Cao J."/>
        </authorList>
    </citation>
    <scope>NUCLEOTIDE SEQUENCE [LARGE SCALE GENOMIC DNA]</scope>
    <source>
        <strain evidence="4 5">WS11</strain>
    </source>
</reference>
<dbReference type="GO" id="GO:0006749">
    <property type="term" value="P:glutathione metabolic process"/>
    <property type="evidence" value="ECO:0007669"/>
    <property type="project" value="TreeGrafter"/>
</dbReference>
<dbReference type="InterPro" id="IPR005955">
    <property type="entry name" value="GST_Zeta"/>
</dbReference>
<protein>
    <submittedName>
        <fullName evidence="4">Maleylacetoacetate isomerase</fullName>
        <ecNumber evidence="4">5.2.1.2</ecNumber>
    </submittedName>
</protein>
<dbReference type="SFLD" id="SFLDG00358">
    <property type="entry name" value="Main_(cytGST)"/>
    <property type="match status" value="1"/>
</dbReference>
<dbReference type="PROSITE" id="PS50404">
    <property type="entry name" value="GST_NTER"/>
    <property type="match status" value="1"/>
</dbReference>
<dbReference type="Pfam" id="PF13409">
    <property type="entry name" value="GST_N_2"/>
    <property type="match status" value="1"/>
</dbReference>
<feature type="domain" description="GST N-terminal" evidence="2">
    <location>
        <begin position="1"/>
        <end position="82"/>
    </location>
</feature>
<dbReference type="InterPro" id="IPR004045">
    <property type="entry name" value="Glutathione_S-Trfase_N"/>
</dbReference>
<dbReference type="SFLD" id="SFLDS00019">
    <property type="entry name" value="Glutathione_Transferase_(cytos"/>
    <property type="match status" value="1"/>
</dbReference>
<evidence type="ECO:0000313" key="5">
    <source>
        <dbReference type="Proteomes" id="UP000268192"/>
    </source>
</evidence>
<keyword evidence="5" id="KW-1185">Reference proteome</keyword>
<dbReference type="AlphaFoldDB" id="A0A3Q8XUN1"/>
<dbReference type="GO" id="GO:0006559">
    <property type="term" value="P:L-phenylalanine catabolic process"/>
    <property type="evidence" value="ECO:0007669"/>
    <property type="project" value="TreeGrafter"/>
</dbReference>
<dbReference type="CDD" id="cd03191">
    <property type="entry name" value="GST_C_Zeta"/>
    <property type="match status" value="1"/>
</dbReference>
<dbReference type="GO" id="GO:0004364">
    <property type="term" value="F:glutathione transferase activity"/>
    <property type="evidence" value="ECO:0007669"/>
    <property type="project" value="TreeGrafter"/>
</dbReference>
<comment type="similarity">
    <text evidence="1">Belongs to the GST superfamily. Zeta family.</text>
</comment>
<evidence type="ECO:0000259" key="3">
    <source>
        <dbReference type="PROSITE" id="PS50405"/>
    </source>
</evidence>
<evidence type="ECO:0000259" key="2">
    <source>
        <dbReference type="PROSITE" id="PS50404"/>
    </source>
</evidence>
<accession>A0A3Q8XUN1</accession>
<feature type="domain" description="GST C-terminal" evidence="3">
    <location>
        <begin position="87"/>
        <end position="215"/>
    </location>
</feature>
<dbReference type="GO" id="GO:0016034">
    <property type="term" value="F:maleylacetoacetate isomerase activity"/>
    <property type="evidence" value="ECO:0007669"/>
    <property type="project" value="UniProtKB-EC"/>
</dbReference>
<gene>
    <name evidence="4" type="primary">maiA</name>
    <name evidence="4" type="ORF">D5400_21150</name>
</gene>
<dbReference type="SUPFAM" id="SSF52833">
    <property type="entry name" value="Thioredoxin-like"/>
    <property type="match status" value="1"/>
</dbReference>
<evidence type="ECO:0000256" key="1">
    <source>
        <dbReference type="ARBA" id="ARBA00010007"/>
    </source>
</evidence>
<sequence>MVFYGYFRSSAAYRCRIAFNLKGISPENRYVHLRKNGGEQKMPTFTALNPQGLVPALEIDGAVLTQSLAIIEWLEETQGGPALLPSDPLERAEVRAFAQVIACDTHPLQNLRVLDYLKGPLGHNQAQADDWCREWIGRGLSACEALLERRNEETPFCFGETPGLADICLVPQMFSAARFGVDLTAMPRLRAVERACNALYAFADAHPSRQPDTEA</sequence>
<dbReference type="SUPFAM" id="SSF47616">
    <property type="entry name" value="GST C-terminal domain-like"/>
    <property type="match status" value="1"/>
</dbReference>
<dbReference type="NCBIfam" id="TIGR01262">
    <property type="entry name" value="maiA"/>
    <property type="match status" value="1"/>
</dbReference>
<dbReference type="Gene3D" id="3.40.30.10">
    <property type="entry name" value="Glutaredoxin"/>
    <property type="match status" value="1"/>
</dbReference>
<dbReference type="InterPro" id="IPR010987">
    <property type="entry name" value="Glutathione-S-Trfase_C-like"/>
</dbReference>
<dbReference type="InterPro" id="IPR036282">
    <property type="entry name" value="Glutathione-S-Trfase_C_sf"/>
</dbReference>
<dbReference type="OrthoDB" id="509852at2"/>
<dbReference type="InterPro" id="IPR040079">
    <property type="entry name" value="Glutathione_S-Trfase"/>
</dbReference>
<dbReference type="EMBL" id="CP032509">
    <property type="protein sequence ID" value="AZN73986.1"/>
    <property type="molecule type" value="Genomic_DNA"/>
</dbReference>
<dbReference type="EC" id="5.2.1.2" evidence="4"/>
<dbReference type="PROSITE" id="PS50405">
    <property type="entry name" value="GST_CTER"/>
    <property type="match status" value="1"/>
</dbReference>
<dbReference type="InterPro" id="IPR034330">
    <property type="entry name" value="GST_Zeta_C"/>
</dbReference>